<dbReference type="EMBL" id="KN832978">
    <property type="protein sequence ID" value="KIM87833.1"/>
    <property type="molecule type" value="Genomic_DNA"/>
</dbReference>
<dbReference type="HOGENOM" id="CLU_2237598_0_0_1"/>
<accession>A0A0C3BMX5</accession>
<dbReference type="AlphaFoldDB" id="A0A0C3BMX5"/>
<name>A0A0C3BMX5_PILCF</name>
<reference evidence="2" key="2">
    <citation type="submission" date="2015-01" db="EMBL/GenBank/DDBJ databases">
        <title>Evolutionary Origins and Diversification of the Mycorrhizal Mutualists.</title>
        <authorList>
            <consortium name="DOE Joint Genome Institute"/>
            <consortium name="Mycorrhizal Genomics Consortium"/>
            <person name="Kohler A."/>
            <person name="Kuo A."/>
            <person name="Nagy L.G."/>
            <person name="Floudas D."/>
            <person name="Copeland A."/>
            <person name="Barry K.W."/>
            <person name="Cichocki N."/>
            <person name="Veneault-Fourrey C."/>
            <person name="LaButti K."/>
            <person name="Lindquist E.A."/>
            <person name="Lipzen A."/>
            <person name="Lundell T."/>
            <person name="Morin E."/>
            <person name="Murat C."/>
            <person name="Riley R."/>
            <person name="Ohm R."/>
            <person name="Sun H."/>
            <person name="Tunlid A."/>
            <person name="Henrissat B."/>
            <person name="Grigoriev I.V."/>
            <person name="Hibbett D.S."/>
            <person name="Martin F."/>
        </authorList>
    </citation>
    <scope>NUCLEOTIDE SEQUENCE [LARGE SCALE GENOMIC DNA]</scope>
    <source>
        <strain evidence="2">F 1598</strain>
    </source>
</reference>
<gene>
    <name evidence="1" type="ORF">PILCRDRAFT_262864</name>
</gene>
<dbReference type="Proteomes" id="UP000054166">
    <property type="component" value="Unassembled WGS sequence"/>
</dbReference>
<organism evidence="1 2">
    <name type="scientific">Piloderma croceum (strain F 1598)</name>
    <dbReference type="NCBI Taxonomy" id="765440"/>
    <lineage>
        <taxon>Eukaryota</taxon>
        <taxon>Fungi</taxon>
        <taxon>Dikarya</taxon>
        <taxon>Basidiomycota</taxon>
        <taxon>Agaricomycotina</taxon>
        <taxon>Agaricomycetes</taxon>
        <taxon>Agaricomycetidae</taxon>
        <taxon>Atheliales</taxon>
        <taxon>Atheliaceae</taxon>
        <taxon>Piloderma</taxon>
    </lineage>
</organism>
<evidence type="ECO:0000313" key="1">
    <source>
        <dbReference type="EMBL" id="KIM87833.1"/>
    </source>
</evidence>
<evidence type="ECO:0000313" key="2">
    <source>
        <dbReference type="Proteomes" id="UP000054166"/>
    </source>
</evidence>
<dbReference type="InParanoid" id="A0A0C3BMX5"/>
<reference evidence="1 2" key="1">
    <citation type="submission" date="2014-04" db="EMBL/GenBank/DDBJ databases">
        <authorList>
            <consortium name="DOE Joint Genome Institute"/>
            <person name="Kuo A."/>
            <person name="Tarkka M."/>
            <person name="Buscot F."/>
            <person name="Kohler A."/>
            <person name="Nagy L.G."/>
            <person name="Floudas D."/>
            <person name="Copeland A."/>
            <person name="Barry K.W."/>
            <person name="Cichocki N."/>
            <person name="Veneault-Fourrey C."/>
            <person name="LaButti K."/>
            <person name="Lindquist E.A."/>
            <person name="Lipzen A."/>
            <person name="Lundell T."/>
            <person name="Morin E."/>
            <person name="Murat C."/>
            <person name="Sun H."/>
            <person name="Tunlid A."/>
            <person name="Henrissat B."/>
            <person name="Grigoriev I.V."/>
            <person name="Hibbett D.S."/>
            <person name="Martin F."/>
            <person name="Nordberg H.P."/>
            <person name="Cantor M.N."/>
            <person name="Hua S.X."/>
        </authorList>
    </citation>
    <scope>NUCLEOTIDE SEQUENCE [LARGE SCALE GENOMIC DNA]</scope>
    <source>
        <strain evidence="1 2">F 1598</strain>
    </source>
</reference>
<protein>
    <submittedName>
        <fullName evidence="1">Uncharacterized protein</fullName>
    </submittedName>
</protein>
<proteinExistence type="predicted"/>
<keyword evidence="2" id="KW-1185">Reference proteome</keyword>
<sequence>MPESGLQTVLFLIKHAYYHKLNGILFQAILTTTSRTFGTFCRHRTVDMQSLGTCSPLVCIKSQVFISYPPPIYHKLTCPRTNVTVCRGFSAKLALARSPTSFQGR</sequence>